<dbReference type="Proteomes" id="UP001390339">
    <property type="component" value="Unassembled WGS sequence"/>
</dbReference>
<keyword evidence="3" id="KW-1185">Reference proteome</keyword>
<gene>
    <name evidence="2" type="ORF">PGQ11_011985</name>
</gene>
<feature type="region of interest" description="Disordered" evidence="1">
    <location>
        <begin position="390"/>
        <end position="510"/>
    </location>
</feature>
<feature type="compositionally biased region" description="Basic and acidic residues" evidence="1">
    <location>
        <begin position="477"/>
        <end position="489"/>
    </location>
</feature>
<comment type="caution">
    <text evidence="2">The sequence shown here is derived from an EMBL/GenBank/DDBJ whole genome shotgun (WGS) entry which is preliminary data.</text>
</comment>
<sequence>MMACLGKCFGKSSSESPPPILSNKSHPGAQRLNLRLRANLNMPPPPTPRAVRSPSTDKPLPPLPPQHEDDDADTIELQHHKHQERPLGRVTSTSTTKSTTKKLAPIALPWETSRLAKHELTDMYNEVHRTMGHIPYVVCGVGALIDHGFQGRTANKVTIIVPEESRGVVRAWAAASGSHDVGAGSDSVGVRMPDGSLRRVRVRWVSGNAFAKLDIKQSSVSDARILGLASQIDQISTAWLQYRERLANPALTTQRERERLEREMRTMVGDIFWCLRRASETKTKLRPEHMRLFLSQKVWTPFTEEHEDARFEIQRAGIDIAAVLKDQRQRTEIRAHNALLREFGVDDGMGSDIVTEQPGPFEGMRGLGRENVKHDGLLSVYTVATTNSDLALSSAPSNPPPPMPQPPAAAVQKSTDISRGSSRRVRDLPAPSRSRNDTGRQQQHGIRPAPGRMSLDERGEGNSRRGGELGRSSTTSKKPEKEVRPEKPSRHQTRHSVDMVSGRNTPENWL</sequence>
<feature type="compositionally biased region" description="Pro residues" evidence="1">
    <location>
        <begin position="397"/>
        <end position="407"/>
    </location>
</feature>
<evidence type="ECO:0000313" key="3">
    <source>
        <dbReference type="Proteomes" id="UP001390339"/>
    </source>
</evidence>
<feature type="compositionally biased region" description="Low complexity" evidence="1">
    <location>
        <begin position="31"/>
        <end position="41"/>
    </location>
</feature>
<feature type="compositionally biased region" description="Low complexity" evidence="1">
    <location>
        <begin position="91"/>
        <end position="101"/>
    </location>
</feature>
<reference evidence="2 3" key="1">
    <citation type="journal article" date="2024" name="IMA Fungus">
        <title>Apiospora arundinis, a panoply of carbohydrate-active enzymes and secondary metabolites.</title>
        <authorList>
            <person name="Sorensen T."/>
            <person name="Petersen C."/>
            <person name="Muurmann A.T."/>
            <person name="Christiansen J.V."/>
            <person name="Brundto M.L."/>
            <person name="Overgaard C.K."/>
            <person name="Boysen A.T."/>
            <person name="Wollenberg R.D."/>
            <person name="Larsen T.O."/>
            <person name="Sorensen J.L."/>
            <person name="Nielsen K.L."/>
            <person name="Sondergaard T.E."/>
        </authorList>
    </citation>
    <scope>NUCLEOTIDE SEQUENCE [LARGE SCALE GENOMIC DNA]</scope>
    <source>
        <strain evidence="2 3">AAU 773</strain>
    </source>
</reference>
<evidence type="ECO:0000256" key="1">
    <source>
        <dbReference type="SAM" id="MobiDB-lite"/>
    </source>
</evidence>
<name>A0ABR2I124_9PEZI</name>
<dbReference type="EMBL" id="JAPCWZ010000007">
    <property type="protein sequence ID" value="KAK8856073.1"/>
    <property type="molecule type" value="Genomic_DNA"/>
</dbReference>
<protein>
    <submittedName>
        <fullName evidence="2">Levodione reductase</fullName>
    </submittedName>
</protein>
<organism evidence="2 3">
    <name type="scientific">Apiospora arundinis</name>
    <dbReference type="NCBI Taxonomy" id="335852"/>
    <lineage>
        <taxon>Eukaryota</taxon>
        <taxon>Fungi</taxon>
        <taxon>Dikarya</taxon>
        <taxon>Ascomycota</taxon>
        <taxon>Pezizomycotina</taxon>
        <taxon>Sordariomycetes</taxon>
        <taxon>Xylariomycetidae</taxon>
        <taxon>Amphisphaeriales</taxon>
        <taxon>Apiosporaceae</taxon>
        <taxon>Apiospora</taxon>
    </lineage>
</organism>
<accession>A0ABR2I124</accession>
<feature type="region of interest" description="Disordered" evidence="1">
    <location>
        <begin position="1"/>
        <end position="101"/>
    </location>
</feature>
<feature type="compositionally biased region" description="Basic and acidic residues" evidence="1">
    <location>
        <begin position="454"/>
        <end position="468"/>
    </location>
</feature>
<proteinExistence type="predicted"/>
<evidence type="ECO:0000313" key="2">
    <source>
        <dbReference type="EMBL" id="KAK8856073.1"/>
    </source>
</evidence>